<dbReference type="Gene3D" id="4.10.60.10">
    <property type="entry name" value="Zinc finger, CCHC-type"/>
    <property type="match status" value="1"/>
</dbReference>
<name>A0AAW2JP38_SESRA</name>
<reference evidence="3" key="2">
    <citation type="journal article" date="2024" name="Plant">
        <title>Genomic evolution and insights into agronomic trait innovations of Sesamum species.</title>
        <authorList>
            <person name="Miao H."/>
            <person name="Wang L."/>
            <person name="Qu L."/>
            <person name="Liu H."/>
            <person name="Sun Y."/>
            <person name="Le M."/>
            <person name="Wang Q."/>
            <person name="Wei S."/>
            <person name="Zheng Y."/>
            <person name="Lin W."/>
            <person name="Duan Y."/>
            <person name="Cao H."/>
            <person name="Xiong S."/>
            <person name="Wang X."/>
            <person name="Wei L."/>
            <person name="Li C."/>
            <person name="Ma Q."/>
            <person name="Ju M."/>
            <person name="Zhao R."/>
            <person name="Li G."/>
            <person name="Mu C."/>
            <person name="Tian Q."/>
            <person name="Mei H."/>
            <person name="Zhang T."/>
            <person name="Gao T."/>
            <person name="Zhang H."/>
        </authorList>
    </citation>
    <scope>NUCLEOTIDE SEQUENCE</scope>
    <source>
        <strain evidence="3">G02</strain>
    </source>
</reference>
<evidence type="ECO:0000313" key="3">
    <source>
        <dbReference type="EMBL" id="KAL0296314.1"/>
    </source>
</evidence>
<dbReference type="PROSITE" id="PS50158">
    <property type="entry name" value="ZF_CCHC"/>
    <property type="match status" value="1"/>
</dbReference>
<keyword evidence="1" id="KW-0862">Zinc</keyword>
<protein>
    <recommendedName>
        <fullName evidence="2">CCHC-type domain-containing protein</fullName>
    </recommendedName>
</protein>
<dbReference type="GO" id="GO:0003676">
    <property type="term" value="F:nucleic acid binding"/>
    <property type="evidence" value="ECO:0007669"/>
    <property type="project" value="InterPro"/>
</dbReference>
<keyword evidence="1" id="KW-0863">Zinc-finger</keyword>
<sequence length="153" mass="17702">MGLEDLIVRLKIEEDNRLSEMKSRKLQIEAKANLMEQNGNTSIKRKRVDYKAKKGRAKMIKGNCYNCGKPNYMAKDCRLPKKNQAHVSEVRSVLIDLGELNLSTVVFEANLVDNPREWWMILALPAISVPTKRCFNLYTNQWEEVVHGKFSNF</sequence>
<dbReference type="AlphaFoldDB" id="A0AAW2JP38"/>
<keyword evidence="1" id="KW-0479">Metal-binding</keyword>
<dbReference type="InterPro" id="IPR001878">
    <property type="entry name" value="Znf_CCHC"/>
</dbReference>
<organism evidence="3">
    <name type="scientific">Sesamum radiatum</name>
    <name type="common">Black benniseed</name>
    <dbReference type="NCBI Taxonomy" id="300843"/>
    <lineage>
        <taxon>Eukaryota</taxon>
        <taxon>Viridiplantae</taxon>
        <taxon>Streptophyta</taxon>
        <taxon>Embryophyta</taxon>
        <taxon>Tracheophyta</taxon>
        <taxon>Spermatophyta</taxon>
        <taxon>Magnoliopsida</taxon>
        <taxon>eudicotyledons</taxon>
        <taxon>Gunneridae</taxon>
        <taxon>Pentapetalae</taxon>
        <taxon>asterids</taxon>
        <taxon>lamiids</taxon>
        <taxon>Lamiales</taxon>
        <taxon>Pedaliaceae</taxon>
        <taxon>Sesamum</taxon>
    </lineage>
</organism>
<feature type="domain" description="CCHC-type" evidence="2">
    <location>
        <begin position="64"/>
        <end position="78"/>
    </location>
</feature>
<dbReference type="SUPFAM" id="SSF57756">
    <property type="entry name" value="Retrovirus zinc finger-like domains"/>
    <property type="match status" value="1"/>
</dbReference>
<dbReference type="EMBL" id="JACGWJ010000032">
    <property type="protein sequence ID" value="KAL0296314.1"/>
    <property type="molecule type" value="Genomic_DNA"/>
</dbReference>
<reference evidence="3" key="1">
    <citation type="submission" date="2020-06" db="EMBL/GenBank/DDBJ databases">
        <authorList>
            <person name="Li T."/>
            <person name="Hu X."/>
            <person name="Zhang T."/>
            <person name="Song X."/>
            <person name="Zhang H."/>
            <person name="Dai N."/>
            <person name="Sheng W."/>
            <person name="Hou X."/>
            <person name="Wei L."/>
        </authorList>
    </citation>
    <scope>NUCLEOTIDE SEQUENCE</scope>
    <source>
        <strain evidence="3">G02</strain>
        <tissue evidence="3">Leaf</tissue>
    </source>
</reference>
<dbReference type="GO" id="GO:0008270">
    <property type="term" value="F:zinc ion binding"/>
    <property type="evidence" value="ECO:0007669"/>
    <property type="project" value="UniProtKB-KW"/>
</dbReference>
<accession>A0AAW2JP38</accession>
<gene>
    <name evidence="3" type="ORF">Sradi_6683500</name>
</gene>
<comment type="caution">
    <text evidence="3">The sequence shown here is derived from an EMBL/GenBank/DDBJ whole genome shotgun (WGS) entry which is preliminary data.</text>
</comment>
<dbReference type="PANTHER" id="PTHR47592:SF27">
    <property type="entry name" value="OS08G0421700 PROTEIN"/>
    <property type="match status" value="1"/>
</dbReference>
<evidence type="ECO:0000256" key="1">
    <source>
        <dbReference type="PROSITE-ProRule" id="PRU00047"/>
    </source>
</evidence>
<proteinExistence type="predicted"/>
<evidence type="ECO:0000259" key="2">
    <source>
        <dbReference type="PROSITE" id="PS50158"/>
    </source>
</evidence>
<dbReference type="PANTHER" id="PTHR47592">
    <property type="entry name" value="PBF68 PROTEIN"/>
    <property type="match status" value="1"/>
</dbReference>
<dbReference type="InterPro" id="IPR036875">
    <property type="entry name" value="Znf_CCHC_sf"/>
</dbReference>